<name>A0A7J9FEK5_9ROSI</name>
<keyword evidence="2" id="KW-1185">Reference proteome</keyword>
<evidence type="ECO:0000313" key="1">
    <source>
        <dbReference type="EMBL" id="MBA0783005.1"/>
    </source>
</evidence>
<gene>
    <name evidence="1" type="ORF">Gotri_000803</name>
</gene>
<sequence>MSISSPNFKNICRQTTTRDFLMYYTKERDHVKEELAKAPGLIFLISNN</sequence>
<accession>A0A7J9FEK5</accession>
<dbReference type="Proteomes" id="UP000593568">
    <property type="component" value="Unassembled WGS sequence"/>
</dbReference>
<dbReference type="EMBL" id="JABEZW010000013">
    <property type="protein sequence ID" value="MBA0783005.1"/>
    <property type="molecule type" value="Genomic_DNA"/>
</dbReference>
<protein>
    <submittedName>
        <fullName evidence="1">Uncharacterized protein</fullName>
    </submittedName>
</protein>
<comment type="caution">
    <text evidence="1">The sequence shown here is derived from an EMBL/GenBank/DDBJ whole genome shotgun (WGS) entry which is preliminary data.</text>
</comment>
<evidence type="ECO:0000313" key="2">
    <source>
        <dbReference type="Proteomes" id="UP000593568"/>
    </source>
</evidence>
<proteinExistence type="predicted"/>
<organism evidence="1 2">
    <name type="scientific">Gossypium trilobum</name>
    <dbReference type="NCBI Taxonomy" id="34281"/>
    <lineage>
        <taxon>Eukaryota</taxon>
        <taxon>Viridiplantae</taxon>
        <taxon>Streptophyta</taxon>
        <taxon>Embryophyta</taxon>
        <taxon>Tracheophyta</taxon>
        <taxon>Spermatophyta</taxon>
        <taxon>Magnoliopsida</taxon>
        <taxon>eudicotyledons</taxon>
        <taxon>Gunneridae</taxon>
        <taxon>Pentapetalae</taxon>
        <taxon>rosids</taxon>
        <taxon>malvids</taxon>
        <taxon>Malvales</taxon>
        <taxon>Malvaceae</taxon>
        <taxon>Malvoideae</taxon>
        <taxon>Gossypium</taxon>
    </lineage>
</organism>
<reference evidence="1 2" key="1">
    <citation type="journal article" date="2019" name="Genome Biol. Evol.">
        <title>Insights into the evolution of the New World diploid cottons (Gossypium, subgenus Houzingenia) based on genome sequencing.</title>
        <authorList>
            <person name="Grover C.E."/>
            <person name="Arick M.A. 2nd"/>
            <person name="Thrash A."/>
            <person name="Conover J.L."/>
            <person name="Sanders W.S."/>
            <person name="Peterson D.G."/>
            <person name="Frelichowski J.E."/>
            <person name="Scheffler J.A."/>
            <person name="Scheffler B.E."/>
            <person name="Wendel J.F."/>
        </authorList>
    </citation>
    <scope>NUCLEOTIDE SEQUENCE [LARGE SCALE GENOMIC DNA]</scope>
    <source>
        <strain evidence="1">8</strain>
        <tissue evidence="1">Leaf</tissue>
    </source>
</reference>
<dbReference type="AlphaFoldDB" id="A0A7J9FEK5"/>